<dbReference type="Pfam" id="PF01590">
    <property type="entry name" value="GAF"/>
    <property type="match status" value="1"/>
</dbReference>
<dbReference type="SMART" id="SM00065">
    <property type="entry name" value="GAF"/>
    <property type="match status" value="1"/>
</dbReference>
<dbReference type="RefSeq" id="WP_127027414.1">
    <property type="nucleotide sequence ID" value="NZ_RYFG02000116.1"/>
</dbReference>
<evidence type="ECO:0000259" key="1">
    <source>
        <dbReference type="PROSITE" id="PS51832"/>
    </source>
</evidence>
<dbReference type="InterPro" id="IPR037522">
    <property type="entry name" value="HD_GYP_dom"/>
</dbReference>
<comment type="caution">
    <text evidence="2">The sequence shown here is derived from an EMBL/GenBank/DDBJ whole genome shotgun (WGS) entry which is preliminary data.</text>
</comment>
<dbReference type="EMBL" id="RYFG02000116">
    <property type="protein sequence ID" value="TRW90726.1"/>
    <property type="molecule type" value="Genomic_DNA"/>
</dbReference>
<dbReference type="Gene3D" id="1.10.3210.10">
    <property type="entry name" value="Hypothetical protein af1432"/>
    <property type="match status" value="2"/>
</dbReference>
<dbReference type="PANTHER" id="PTHR43155">
    <property type="entry name" value="CYCLIC DI-GMP PHOSPHODIESTERASE PA4108-RELATED"/>
    <property type="match status" value="1"/>
</dbReference>
<dbReference type="InterPro" id="IPR003607">
    <property type="entry name" value="HD/PDEase_dom"/>
</dbReference>
<dbReference type="InterPro" id="IPR029016">
    <property type="entry name" value="GAF-like_dom_sf"/>
</dbReference>
<organism evidence="2 3">
    <name type="scientific">Candidatus Methylobacter oryzae</name>
    <dbReference type="NCBI Taxonomy" id="2497749"/>
    <lineage>
        <taxon>Bacteria</taxon>
        <taxon>Pseudomonadati</taxon>
        <taxon>Pseudomonadota</taxon>
        <taxon>Gammaproteobacteria</taxon>
        <taxon>Methylococcales</taxon>
        <taxon>Methylococcaceae</taxon>
        <taxon>Methylobacter</taxon>
    </lineage>
</organism>
<feature type="domain" description="HD-GYP" evidence="1">
    <location>
        <begin position="334"/>
        <end position="540"/>
    </location>
</feature>
<gene>
    <name evidence="2" type="ORF">EKO24_018185</name>
</gene>
<reference evidence="2 3" key="1">
    <citation type="journal article" date="2019" name="Antonie Van Leeuwenhoek">
        <title>Description of 'Ca. Methylobacter oryzae' KRF1, a novel species from the environmentally important Methylobacter clade 2.</title>
        <authorList>
            <person name="Khatri K."/>
            <person name="Mohite J.A."/>
            <person name="Pandit P.S."/>
            <person name="Bahulikar R."/>
            <person name="Rahalkar M.C."/>
        </authorList>
    </citation>
    <scope>NUCLEOTIDE SEQUENCE [LARGE SCALE GENOMIC DNA]</scope>
    <source>
        <strain evidence="2 3">KRF1</strain>
    </source>
</reference>
<dbReference type="InterPro" id="IPR003018">
    <property type="entry name" value="GAF"/>
</dbReference>
<name>A0ABY3C6J2_9GAMM</name>
<dbReference type="CDD" id="cd00077">
    <property type="entry name" value="HDc"/>
    <property type="match status" value="1"/>
</dbReference>
<dbReference type="Gene3D" id="3.30.450.40">
    <property type="match status" value="1"/>
</dbReference>
<dbReference type="Proteomes" id="UP000733744">
    <property type="component" value="Unassembled WGS sequence"/>
</dbReference>
<proteinExistence type="predicted"/>
<dbReference type="SUPFAM" id="SSF109604">
    <property type="entry name" value="HD-domain/PDEase-like"/>
    <property type="match status" value="2"/>
</dbReference>
<dbReference type="Pfam" id="PF13487">
    <property type="entry name" value="HD_5"/>
    <property type="match status" value="1"/>
</dbReference>
<protein>
    <submittedName>
        <fullName evidence="2">GAF domain-containing protein</fullName>
    </submittedName>
</protein>
<evidence type="ECO:0000313" key="2">
    <source>
        <dbReference type="EMBL" id="TRW90726.1"/>
    </source>
</evidence>
<keyword evidence="3" id="KW-1185">Reference proteome</keyword>
<sequence length="546" mass="61500">MTTQKISPQPDQVSTIGNEFSSDLQKIISQVEKLTDIGIALSSEKDTTRLLEKILVGAKSITNADGGTIYRVDGNTIKIEIIRSDSLGIFLGGGGNAINIPNIPLYEENGEPNLKNVVCYSYHNNKTINIEDAYNAAHFDFAGTKAFDKKNNYRSKSFLSIPLTNHQGEIIGILQLINALDPATKEITTFDSVSQRFAEALASQAATVLTKQQLITDLENMFESLIKLIATAVDEKSPYTGGHCRRVPELATMLTEAAHETNHGYLRDFKLTEADRYELNIASWLHDCGKIVTPTHVIDKATKLETIFDRIHLLETRFEVLKRDREIAFLKQQLADLQEHRTPPLAEQSYQADIAQLDDDFAFIRLCNTGGEAMSNDDIVRLKSLQQKRWSLNNVDMPVLSDEEIYNLSIFRGTLTSEEREIINNHINLTISMLEAIKFPKHLQNVVEYAGGHHERMDGKGYPKGLFREEMSIPARAMAIADVFEALTAKDRPYKSGKTLSEALFILGKMKEEGHIDPDLHDAFVEKKIYKRYAEKFLDDFQIDID</sequence>
<evidence type="ECO:0000313" key="3">
    <source>
        <dbReference type="Proteomes" id="UP000733744"/>
    </source>
</evidence>
<dbReference type="PROSITE" id="PS51832">
    <property type="entry name" value="HD_GYP"/>
    <property type="match status" value="1"/>
</dbReference>
<accession>A0ABY3C6J2</accession>
<dbReference type="PANTHER" id="PTHR43155:SF2">
    <property type="entry name" value="CYCLIC DI-GMP PHOSPHODIESTERASE PA4108"/>
    <property type="match status" value="1"/>
</dbReference>
<dbReference type="SUPFAM" id="SSF55781">
    <property type="entry name" value="GAF domain-like"/>
    <property type="match status" value="1"/>
</dbReference>